<organism evidence="1 2">
    <name type="scientific">Pinctada imbricata</name>
    <name type="common">Atlantic pearl-oyster</name>
    <name type="synonym">Pinctada martensii</name>
    <dbReference type="NCBI Taxonomy" id="66713"/>
    <lineage>
        <taxon>Eukaryota</taxon>
        <taxon>Metazoa</taxon>
        <taxon>Spiralia</taxon>
        <taxon>Lophotrochozoa</taxon>
        <taxon>Mollusca</taxon>
        <taxon>Bivalvia</taxon>
        <taxon>Autobranchia</taxon>
        <taxon>Pteriomorphia</taxon>
        <taxon>Pterioida</taxon>
        <taxon>Pterioidea</taxon>
        <taxon>Pteriidae</taxon>
        <taxon>Pinctada</taxon>
    </lineage>
</organism>
<sequence length="73" mass="8372">MEIEVVHRFEERIPGVSHHLEAPHWDDSTNTLLYVDGFVGGIHRWNPETKENEGIQLGIELGKVVKRIEKEGV</sequence>
<reference evidence="1" key="1">
    <citation type="submission" date="2019-08" db="EMBL/GenBank/DDBJ databases">
        <title>The improved chromosome-level genome for the pearl oyster Pinctada fucata martensii using PacBio sequencing and Hi-C.</title>
        <authorList>
            <person name="Zheng Z."/>
        </authorList>
    </citation>
    <scope>NUCLEOTIDE SEQUENCE</scope>
    <source>
        <strain evidence="1">ZZ-2019</strain>
        <tissue evidence="1">Adductor muscle</tissue>
    </source>
</reference>
<dbReference type="Proteomes" id="UP001186944">
    <property type="component" value="Unassembled WGS sequence"/>
</dbReference>
<dbReference type="InterPro" id="IPR011042">
    <property type="entry name" value="6-blade_b-propeller_TolB-like"/>
</dbReference>
<comment type="caution">
    <text evidence="1">The sequence shown here is derived from an EMBL/GenBank/DDBJ whole genome shotgun (WGS) entry which is preliminary data.</text>
</comment>
<protein>
    <submittedName>
        <fullName evidence="1">Uncharacterized protein</fullName>
    </submittedName>
</protein>
<dbReference type="AlphaFoldDB" id="A0AA88XRI7"/>
<keyword evidence="2" id="KW-1185">Reference proteome</keyword>
<name>A0AA88XRI7_PINIB</name>
<evidence type="ECO:0000313" key="1">
    <source>
        <dbReference type="EMBL" id="KAK3087257.1"/>
    </source>
</evidence>
<dbReference type="Gene3D" id="2.120.10.30">
    <property type="entry name" value="TolB, C-terminal domain"/>
    <property type="match status" value="1"/>
</dbReference>
<dbReference type="SUPFAM" id="SSF63829">
    <property type="entry name" value="Calcium-dependent phosphotriesterase"/>
    <property type="match status" value="1"/>
</dbReference>
<gene>
    <name evidence="1" type="ORF">FSP39_003707</name>
</gene>
<accession>A0AA88XRI7</accession>
<proteinExistence type="predicted"/>
<dbReference type="EMBL" id="VSWD01000011">
    <property type="protein sequence ID" value="KAK3087257.1"/>
    <property type="molecule type" value="Genomic_DNA"/>
</dbReference>
<evidence type="ECO:0000313" key="2">
    <source>
        <dbReference type="Proteomes" id="UP001186944"/>
    </source>
</evidence>